<feature type="compositionally biased region" description="Acidic residues" evidence="8">
    <location>
        <begin position="190"/>
        <end position="199"/>
    </location>
</feature>
<dbReference type="PANTHER" id="PTHR11501">
    <property type="entry name" value="MICROTUBULE-ASSOCIATED PROTEIN"/>
    <property type="match status" value="1"/>
</dbReference>
<feature type="region of interest" description="Disordered" evidence="8">
    <location>
        <begin position="28"/>
        <end position="392"/>
    </location>
</feature>
<evidence type="ECO:0000256" key="5">
    <source>
        <dbReference type="ARBA" id="ARBA00022737"/>
    </source>
</evidence>
<feature type="compositionally biased region" description="Polar residues" evidence="8">
    <location>
        <begin position="117"/>
        <end position="126"/>
    </location>
</feature>
<feature type="compositionally biased region" description="Basic and acidic residues" evidence="8">
    <location>
        <begin position="322"/>
        <end position="338"/>
    </location>
</feature>
<dbReference type="KEGG" id="omy:110538036"/>
<evidence type="ECO:0000256" key="6">
    <source>
        <dbReference type="ARBA" id="ARBA00023212"/>
    </source>
</evidence>
<feature type="compositionally biased region" description="Low complexity" evidence="8">
    <location>
        <begin position="450"/>
        <end position="523"/>
    </location>
</feature>
<keyword evidence="6 7" id="KW-0206">Cytoskeleton</keyword>
<reference evidence="9" key="1">
    <citation type="submission" date="2020-07" db="EMBL/GenBank/DDBJ databases">
        <title>A long reads based de novo assembly of the rainbow trout Arlee double haploid line genome.</title>
        <authorList>
            <person name="Gao G."/>
            <person name="Palti Y."/>
        </authorList>
    </citation>
    <scope>NUCLEOTIDE SEQUENCE [LARGE SCALE GENOMIC DNA]</scope>
</reference>
<reference evidence="9" key="3">
    <citation type="submission" date="2025-09" db="UniProtKB">
        <authorList>
            <consortium name="Ensembl"/>
        </authorList>
    </citation>
    <scope>IDENTIFICATION</scope>
</reference>
<organism evidence="9 10">
    <name type="scientific">Oncorhynchus mykiss</name>
    <name type="common">Rainbow trout</name>
    <name type="synonym">Salmo gairdneri</name>
    <dbReference type="NCBI Taxonomy" id="8022"/>
    <lineage>
        <taxon>Eukaryota</taxon>
        <taxon>Metazoa</taxon>
        <taxon>Chordata</taxon>
        <taxon>Craniata</taxon>
        <taxon>Vertebrata</taxon>
        <taxon>Euteleostomi</taxon>
        <taxon>Actinopterygii</taxon>
        <taxon>Neopterygii</taxon>
        <taxon>Teleostei</taxon>
        <taxon>Protacanthopterygii</taxon>
        <taxon>Salmoniformes</taxon>
        <taxon>Salmonidae</taxon>
        <taxon>Salmoninae</taxon>
        <taxon>Oncorhynchus</taxon>
    </lineage>
</organism>
<dbReference type="PROSITE" id="PS00229">
    <property type="entry name" value="TAU_MAP_1"/>
    <property type="match status" value="2"/>
</dbReference>
<keyword evidence="2 7" id="KW-0963">Cytoplasm</keyword>
<evidence type="ECO:0000256" key="8">
    <source>
        <dbReference type="SAM" id="MobiDB-lite"/>
    </source>
</evidence>
<dbReference type="GeneTree" id="ENSGT00940000155494"/>
<keyword evidence="5" id="KW-0677">Repeat</keyword>
<evidence type="ECO:0000313" key="9">
    <source>
        <dbReference type="Ensembl" id="ENSOMYP00000090002.2"/>
    </source>
</evidence>
<feature type="compositionally biased region" description="Polar residues" evidence="8">
    <location>
        <begin position="531"/>
        <end position="571"/>
    </location>
</feature>
<dbReference type="InterPro" id="IPR027324">
    <property type="entry name" value="MAP2/MAP4/Tau"/>
</dbReference>
<dbReference type="RefSeq" id="XP_021480258.2">
    <property type="nucleotide sequence ID" value="XM_021624583.2"/>
</dbReference>
<dbReference type="CTD" id="567833"/>
<evidence type="ECO:0000256" key="1">
    <source>
        <dbReference type="ARBA" id="ARBA00004245"/>
    </source>
</evidence>
<feature type="compositionally biased region" description="Basic and acidic residues" evidence="8">
    <location>
        <begin position="582"/>
        <end position="592"/>
    </location>
</feature>
<evidence type="ECO:0000256" key="4">
    <source>
        <dbReference type="ARBA" id="ARBA00022701"/>
    </source>
</evidence>
<dbReference type="InterPro" id="IPR001084">
    <property type="entry name" value="MAP_tubulin-bd_rpt"/>
</dbReference>
<keyword evidence="4 7" id="KW-0493">Microtubule</keyword>
<dbReference type="Proteomes" id="UP000694395">
    <property type="component" value="Chromosome 12"/>
</dbReference>
<dbReference type="GO" id="GO:0008017">
    <property type="term" value="F:microtubule binding"/>
    <property type="evidence" value="ECO:0007669"/>
    <property type="project" value="InterPro"/>
</dbReference>
<dbReference type="Pfam" id="PF00418">
    <property type="entry name" value="Tubulin-binding"/>
    <property type="match status" value="5"/>
</dbReference>
<evidence type="ECO:0000256" key="3">
    <source>
        <dbReference type="ARBA" id="ARBA00022553"/>
    </source>
</evidence>
<reference evidence="9" key="2">
    <citation type="submission" date="2025-08" db="UniProtKB">
        <authorList>
            <consortium name="Ensembl"/>
        </authorList>
    </citation>
    <scope>IDENTIFICATION</scope>
</reference>
<proteinExistence type="predicted"/>
<dbReference type="PROSITE" id="PS51491">
    <property type="entry name" value="TAU_MAP_2"/>
    <property type="match status" value="5"/>
</dbReference>
<sequence length="893" mass="93979">MDQHQDFNSSLDGHATVQFNSGETMASAALANMTLKEPQNQQEVKKPNGMPDAHMGPGGMEEDLLELSSELKSQPPAPVSEVSVSKSALSATRGMTATGQEELTASLSPTPEGISPATESGRSSRSGFADGGNEDGERAGSVSPRASPSAPDFPIERDTPRLFSPDSLGSEMKRSSSDKVSVGHSLSDSGSEDEDEEDVCESKEAPTSAYEDGISPGKPQSPLFMEKEGTKEQVDEEKEEDSDEDEEEERTEVSTIRRRPRREVSSEEEEQQKDEGCTPVIPVAMTPEEAKQRVLSFDYTEPEGHPPGQGIPAGLQNGADKTPPESKSPDSNRADHESPFSPSTAANRTKDQSPLIEYQPDARDAVEQETEEKVQEEEEVQEKVASPLPMIAVPQMEVEPVQKDDVKTSKDIQGQYLQSANEDVIEVVTAAQSVTKAKPAEAKPAETKPGKPASGPKGDAKGGAPTAAKGPVRKVTANAVAPPPKTTAAKSLKAPSKDAAPPGGKANAPGAQLKAKASAGAGKEAAEKKTPNATTPVKASTPKRPSSVQTTPNKKPWSSSSAPACNTSRPSSIFKPSPGSARAREPRPRTGDGKTASTRTPGAKPQGAGTRMQTKTTAGVDSPKTPQDRSGYSSPSTPKSPASREVKKVAVVRTPPKSPGSMRGRSPVPLAAPMPDLKNVRSKIGSTENIKHSPGGGRVQIVEKKMDLSNVQSKCGSKANLKYTPGGGNVQILHKKIDLSSVQSRCGSKDNLKHVPRGGNVQITHKKIDLSNVQSKCGSKANIHHKPGGGNVEIKSEKLDFKVQSKIGSMDNVGHVAGGGGRKIESHKLSFRETAKARTDHGAEIVPVEIIAGGSPAHLLSNVSSPGSQNMTETPPLSMLADQVSASLAKQGL</sequence>
<dbReference type="GO" id="GO:0005874">
    <property type="term" value="C:microtubule"/>
    <property type="evidence" value="ECO:0007669"/>
    <property type="project" value="UniProtKB-KW"/>
</dbReference>
<protein>
    <recommendedName>
        <fullName evidence="7">Microtubule-associated protein</fullName>
    </recommendedName>
</protein>
<feature type="compositionally biased region" description="Acidic residues" evidence="8">
    <location>
        <begin position="234"/>
        <end position="250"/>
    </location>
</feature>
<name>A0A8C7U6Z0_ONCMY</name>
<keyword evidence="3" id="KW-0597">Phosphoprotein</keyword>
<dbReference type="GeneID" id="110538036"/>
<dbReference type="RefSeq" id="XP_021480256.2">
    <property type="nucleotide sequence ID" value="XM_021624581.2"/>
</dbReference>
<dbReference type="PANTHER" id="PTHR11501:SF14">
    <property type="entry name" value="MICROTUBULE-ASSOCIATED PROTEIN TAU"/>
    <property type="match status" value="1"/>
</dbReference>
<dbReference type="OrthoDB" id="9378527at2759"/>
<evidence type="ECO:0000313" key="10">
    <source>
        <dbReference type="Proteomes" id="UP000694395"/>
    </source>
</evidence>
<dbReference type="GO" id="GO:0000226">
    <property type="term" value="P:microtubule cytoskeleton organization"/>
    <property type="evidence" value="ECO:0007669"/>
    <property type="project" value="TreeGrafter"/>
</dbReference>
<accession>A0A8C7U6Z0</accession>
<evidence type="ECO:0000256" key="7">
    <source>
        <dbReference type="RuleBase" id="RU000686"/>
    </source>
</evidence>
<dbReference type="GO" id="GO:0031175">
    <property type="term" value="P:neuron projection development"/>
    <property type="evidence" value="ECO:0007669"/>
    <property type="project" value="TreeGrafter"/>
</dbReference>
<evidence type="ECO:0000256" key="2">
    <source>
        <dbReference type="ARBA" id="ARBA00022490"/>
    </source>
</evidence>
<dbReference type="GO" id="GO:0043005">
    <property type="term" value="C:neuron projection"/>
    <property type="evidence" value="ECO:0007669"/>
    <property type="project" value="TreeGrafter"/>
</dbReference>
<dbReference type="AlphaFoldDB" id="A0A8C7U6Z0"/>
<feature type="compositionally biased region" description="Acidic residues" evidence="8">
    <location>
        <begin position="367"/>
        <end position="380"/>
    </location>
</feature>
<comment type="subcellular location">
    <subcellularLocation>
        <location evidence="1 7">Cytoplasm</location>
        <location evidence="1 7">Cytoskeleton</location>
    </subcellularLocation>
</comment>
<feature type="region of interest" description="Disordered" evidence="8">
    <location>
        <begin position="432"/>
        <end position="675"/>
    </location>
</feature>
<keyword evidence="10" id="KW-1185">Reference proteome</keyword>
<feature type="compositionally biased region" description="Polar residues" evidence="8">
    <location>
        <begin position="82"/>
        <end position="109"/>
    </location>
</feature>
<dbReference type="Ensembl" id="ENSOMYT00000097989.2">
    <property type="protein sequence ID" value="ENSOMYP00000090002.2"/>
    <property type="gene ID" value="ENSOMYG00000041464.2"/>
</dbReference>
<feature type="compositionally biased region" description="Polar residues" evidence="8">
    <location>
        <begin position="611"/>
        <end position="640"/>
    </location>
</feature>
<feature type="compositionally biased region" description="Basic and acidic residues" evidence="8">
    <location>
        <begin position="438"/>
        <end position="449"/>
    </location>
</feature>